<evidence type="ECO:0000313" key="2">
    <source>
        <dbReference type="Proteomes" id="UP001078443"/>
    </source>
</evidence>
<dbReference type="GO" id="GO:0008168">
    <property type="term" value="F:methyltransferase activity"/>
    <property type="evidence" value="ECO:0007669"/>
    <property type="project" value="UniProtKB-KW"/>
</dbReference>
<dbReference type="GO" id="GO:0032259">
    <property type="term" value="P:methylation"/>
    <property type="evidence" value="ECO:0007669"/>
    <property type="project" value="UniProtKB-KW"/>
</dbReference>
<keyword evidence="2" id="KW-1185">Reference proteome</keyword>
<dbReference type="Gene3D" id="3.40.50.150">
    <property type="entry name" value="Vaccinia Virus protein VP39"/>
    <property type="match status" value="1"/>
</dbReference>
<organism evidence="1 2">
    <name type="scientific">Clostridium aestuarii</name>
    <dbReference type="NCBI Taxonomy" id="338193"/>
    <lineage>
        <taxon>Bacteria</taxon>
        <taxon>Bacillati</taxon>
        <taxon>Bacillota</taxon>
        <taxon>Clostridia</taxon>
        <taxon>Eubacteriales</taxon>
        <taxon>Clostridiaceae</taxon>
        <taxon>Clostridium</taxon>
    </lineage>
</organism>
<comment type="caution">
    <text evidence="1">The sequence shown here is derived from an EMBL/GenBank/DDBJ whole genome shotgun (WGS) entry which is preliminary data.</text>
</comment>
<dbReference type="RefSeq" id="WP_268042622.1">
    <property type="nucleotide sequence ID" value="NZ_JAPQER010000014.1"/>
</dbReference>
<gene>
    <name evidence="1" type="ORF">OW763_16355</name>
</gene>
<sequence>MEKNYLTNAMNLAKELSIKKLRDGDVAIDATMGNGNDTIFLAKLVGKEGKVYAFDIQESALTNTKEKLQKNNISCKIELIYDGHEKMDQYVKEEVRLIMFNLGYLPRNEHQVTTKADTTISAIKSSLKLLQKNGVIILVIYHGHVEGKKEKIVIEEFVQELNQKEYNVMQLSFLNQINNPPLLIAIEKR</sequence>
<reference evidence="1" key="1">
    <citation type="submission" date="2022-12" db="EMBL/GenBank/DDBJ databases">
        <authorList>
            <person name="Wang J."/>
        </authorList>
    </citation>
    <scope>NUCLEOTIDE SEQUENCE</scope>
    <source>
        <strain evidence="1">HY-45-18</strain>
    </source>
</reference>
<proteinExistence type="predicted"/>
<dbReference type="PANTHER" id="PTHR35276">
    <property type="entry name" value="S-ADENOSYL-L-METHIONINE-DEPENDENT METHYLTRANSFERASES SUPERFAMILY PROTEIN"/>
    <property type="match status" value="1"/>
</dbReference>
<dbReference type="Pfam" id="PF06962">
    <property type="entry name" value="rRNA_methylase"/>
    <property type="match status" value="1"/>
</dbReference>
<accession>A0ABT4D3Q8</accession>
<dbReference type="InterPro" id="IPR029063">
    <property type="entry name" value="SAM-dependent_MTases_sf"/>
</dbReference>
<dbReference type="Proteomes" id="UP001078443">
    <property type="component" value="Unassembled WGS sequence"/>
</dbReference>
<keyword evidence="1" id="KW-0808">Transferase</keyword>
<dbReference type="PANTHER" id="PTHR35276:SF1">
    <property type="entry name" value="TRNA (MNM(5)S(2)U34)-METHYLTRANSFERASE, CHLOROPLASTIC"/>
    <property type="match status" value="1"/>
</dbReference>
<name>A0ABT4D3Q8_9CLOT</name>
<evidence type="ECO:0000313" key="1">
    <source>
        <dbReference type="EMBL" id="MCY6485884.1"/>
    </source>
</evidence>
<keyword evidence="1" id="KW-0489">Methyltransferase</keyword>
<dbReference type="SUPFAM" id="SSF53335">
    <property type="entry name" value="S-adenosyl-L-methionine-dependent methyltransferases"/>
    <property type="match status" value="1"/>
</dbReference>
<protein>
    <submittedName>
        <fullName evidence="1">Class I SAM-dependent methyltransferase</fullName>
    </submittedName>
</protein>
<dbReference type="EMBL" id="JAPQER010000014">
    <property type="protein sequence ID" value="MCY6485884.1"/>
    <property type="molecule type" value="Genomic_DNA"/>
</dbReference>
<dbReference type="InterPro" id="IPR010719">
    <property type="entry name" value="MnmM_MeTrfase"/>
</dbReference>